<dbReference type="EMBL" id="QGKW02000717">
    <property type="protein sequence ID" value="KAF2596683.1"/>
    <property type="molecule type" value="Genomic_DNA"/>
</dbReference>
<evidence type="ECO:0000313" key="3">
    <source>
        <dbReference type="EMBL" id="KAF2596683.1"/>
    </source>
</evidence>
<name>A0A8S9KTU1_BRACR</name>
<sequence>MVTNQSHMIKSLTGLFQRRMHRVEWLVYSRGMSCELSGSRRCGCLEPLFLLVCFHCYYRIRASSPKNGLSADGFGGDLRDSSGLSLGERDRSVGDGGSPQRCGLTQSLGSRSRLKKGVSHVVGVVGRVEDLR</sequence>
<proteinExistence type="predicted"/>
<reference evidence="3" key="1">
    <citation type="submission" date="2019-12" db="EMBL/GenBank/DDBJ databases">
        <title>Genome sequencing and annotation of Brassica cretica.</title>
        <authorList>
            <person name="Studholme D.J."/>
            <person name="Sarris P.F."/>
        </authorList>
    </citation>
    <scope>NUCLEOTIDE SEQUENCE</scope>
    <source>
        <strain evidence="3">PFS-001/15</strain>
        <strain evidence="2">PFS-102/07</strain>
        <tissue evidence="3">Leaf</tissue>
    </source>
</reference>
<evidence type="ECO:0000256" key="1">
    <source>
        <dbReference type="SAM" id="MobiDB-lite"/>
    </source>
</evidence>
<evidence type="ECO:0000313" key="4">
    <source>
        <dbReference type="Proteomes" id="UP000712281"/>
    </source>
</evidence>
<gene>
    <name evidence="3" type="ORF">F2Q68_00012336</name>
    <name evidence="2" type="ORF">F2Q70_00018744</name>
</gene>
<dbReference type="EMBL" id="QGKY02001250">
    <property type="protein sequence ID" value="KAF2563174.1"/>
    <property type="molecule type" value="Genomic_DNA"/>
</dbReference>
<organism evidence="3 4">
    <name type="scientific">Brassica cretica</name>
    <name type="common">Mustard</name>
    <dbReference type="NCBI Taxonomy" id="69181"/>
    <lineage>
        <taxon>Eukaryota</taxon>
        <taxon>Viridiplantae</taxon>
        <taxon>Streptophyta</taxon>
        <taxon>Embryophyta</taxon>
        <taxon>Tracheophyta</taxon>
        <taxon>Spermatophyta</taxon>
        <taxon>Magnoliopsida</taxon>
        <taxon>eudicotyledons</taxon>
        <taxon>Gunneridae</taxon>
        <taxon>Pentapetalae</taxon>
        <taxon>rosids</taxon>
        <taxon>malvids</taxon>
        <taxon>Brassicales</taxon>
        <taxon>Brassicaceae</taxon>
        <taxon>Brassiceae</taxon>
        <taxon>Brassica</taxon>
    </lineage>
</organism>
<evidence type="ECO:0000313" key="2">
    <source>
        <dbReference type="EMBL" id="KAF2563174.1"/>
    </source>
</evidence>
<feature type="region of interest" description="Disordered" evidence="1">
    <location>
        <begin position="82"/>
        <end position="106"/>
    </location>
</feature>
<accession>A0A8S9KTU1</accession>
<dbReference type="Proteomes" id="UP000712281">
    <property type="component" value="Unassembled WGS sequence"/>
</dbReference>
<comment type="caution">
    <text evidence="3">The sequence shown here is derived from an EMBL/GenBank/DDBJ whole genome shotgun (WGS) entry which is preliminary data.</text>
</comment>
<dbReference type="AlphaFoldDB" id="A0A8S9KTU1"/>
<protein>
    <submittedName>
        <fullName evidence="3">Uncharacterized protein</fullName>
    </submittedName>
</protein>